<keyword evidence="2" id="KW-1185">Reference proteome</keyword>
<gene>
    <name evidence="1" type="ORF">ACFOW1_02800</name>
</gene>
<evidence type="ECO:0000313" key="2">
    <source>
        <dbReference type="Proteomes" id="UP001595906"/>
    </source>
</evidence>
<name>A0ABV8PRL9_9BACT</name>
<dbReference type="EMBL" id="JBHSDC010000002">
    <property type="protein sequence ID" value="MFC4230803.1"/>
    <property type="molecule type" value="Genomic_DNA"/>
</dbReference>
<accession>A0ABV8PRL9</accession>
<evidence type="ECO:0000313" key="1">
    <source>
        <dbReference type="EMBL" id="MFC4230803.1"/>
    </source>
</evidence>
<proteinExistence type="predicted"/>
<comment type="caution">
    <text evidence="1">The sequence shown here is derived from an EMBL/GenBank/DDBJ whole genome shotgun (WGS) entry which is preliminary data.</text>
</comment>
<sequence length="120" mass="13636">MKHVLSYLLLLAYSTVMLMPVLPYVSDTVAHTFWLYEHISTVHYEHGKYHTHYEAAAIAKKTAGDKTTPLSKYTNSADDHDMASITYQYFCPITAKPSFISYNLIAIATHLFSDYPPPKC</sequence>
<organism evidence="1 2">
    <name type="scientific">Parasediminibacterium paludis</name>
    <dbReference type="NCBI Taxonomy" id="908966"/>
    <lineage>
        <taxon>Bacteria</taxon>
        <taxon>Pseudomonadati</taxon>
        <taxon>Bacteroidota</taxon>
        <taxon>Chitinophagia</taxon>
        <taxon>Chitinophagales</taxon>
        <taxon>Chitinophagaceae</taxon>
        <taxon>Parasediminibacterium</taxon>
    </lineage>
</organism>
<dbReference type="Proteomes" id="UP001595906">
    <property type="component" value="Unassembled WGS sequence"/>
</dbReference>
<protein>
    <submittedName>
        <fullName evidence="1">Uncharacterized protein</fullName>
    </submittedName>
</protein>
<reference evidence="2" key="1">
    <citation type="journal article" date="2019" name="Int. J. Syst. Evol. Microbiol.">
        <title>The Global Catalogue of Microorganisms (GCM) 10K type strain sequencing project: providing services to taxonomists for standard genome sequencing and annotation.</title>
        <authorList>
            <consortium name="The Broad Institute Genomics Platform"/>
            <consortium name="The Broad Institute Genome Sequencing Center for Infectious Disease"/>
            <person name="Wu L."/>
            <person name="Ma J."/>
        </authorList>
    </citation>
    <scope>NUCLEOTIDE SEQUENCE [LARGE SCALE GENOMIC DNA]</scope>
    <source>
        <strain evidence="2">CECT 8010</strain>
    </source>
</reference>
<dbReference type="RefSeq" id="WP_379012188.1">
    <property type="nucleotide sequence ID" value="NZ_JBHSDC010000002.1"/>
</dbReference>